<protein>
    <submittedName>
        <fullName evidence="2">Uncharacterized protein</fullName>
    </submittedName>
</protein>
<evidence type="ECO:0000313" key="2">
    <source>
        <dbReference type="EMBL" id="CAK0873114.1"/>
    </source>
</evidence>
<feature type="compositionally biased region" description="Low complexity" evidence="1">
    <location>
        <begin position="384"/>
        <end position="395"/>
    </location>
</feature>
<proteinExistence type="predicted"/>
<feature type="compositionally biased region" description="Basic residues" evidence="1">
    <location>
        <begin position="396"/>
        <end position="411"/>
    </location>
</feature>
<keyword evidence="3" id="KW-1185">Reference proteome</keyword>
<feature type="region of interest" description="Disordered" evidence="1">
    <location>
        <begin position="377"/>
        <end position="411"/>
    </location>
</feature>
<reference evidence="2" key="1">
    <citation type="submission" date="2023-10" db="EMBL/GenBank/DDBJ databases">
        <authorList>
            <person name="Chen Y."/>
            <person name="Shah S."/>
            <person name="Dougan E. K."/>
            <person name="Thang M."/>
            <person name="Chan C."/>
        </authorList>
    </citation>
    <scope>NUCLEOTIDE SEQUENCE [LARGE SCALE GENOMIC DNA]</scope>
</reference>
<comment type="caution">
    <text evidence="2">The sequence shown here is derived from an EMBL/GenBank/DDBJ whole genome shotgun (WGS) entry which is preliminary data.</text>
</comment>
<feature type="compositionally biased region" description="Low complexity" evidence="1">
    <location>
        <begin position="336"/>
        <end position="346"/>
    </location>
</feature>
<organism evidence="2 3">
    <name type="scientific">Prorocentrum cordatum</name>
    <dbReference type="NCBI Taxonomy" id="2364126"/>
    <lineage>
        <taxon>Eukaryota</taxon>
        <taxon>Sar</taxon>
        <taxon>Alveolata</taxon>
        <taxon>Dinophyceae</taxon>
        <taxon>Prorocentrales</taxon>
        <taxon>Prorocentraceae</taxon>
        <taxon>Prorocentrum</taxon>
    </lineage>
</organism>
<dbReference type="Proteomes" id="UP001189429">
    <property type="component" value="Unassembled WGS sequence"/>
</dbReference>
<name>A0ABN9VMP6_9DINO</name>
<sequence>MADPEAQCEQLAQRFGRKCMTLDENGVEGAAAGGQPSGLAASAGPHPAARDASNRGLGVMFVALDLVPGQYLGGASAEKLTSLGALLRLPEHIAPPQVGARRSGAPFRGARLPRLYGTLKEWNSQKAGAAYRSILSGEEQGRGVQCVARRLTRFTAQRCSVEHITGMRAPVSAPGSAAADAALCPARCRALAIAPQGGEEVVRLLEAAGGRAAVVVPPERWPELRRDLAQRAGVEWGAEREEMYEPLWFVDRAQVEHLTAPLRACDARGRPLCAYLRGAQEALTPLSAALGAFDRVLDCRGLARGEQAALEQQVRQLMAFMLPGAEASRRRRRRSASGAQGGAAAESPKKATREEREPPLSPAVAFVSSVLMVSRSDCRPSAGRPARCTRCAPPRRSQRLARPHRHSALTF</sequence>
<feature type="compositionally biased region" description="Basic and acidic residues" evidence="1">
    <location>
        <begin position="347"/>
        <end position="358"/>
    </location>
</feature>
<accession>A0ABN9VMP6</accession>
<evidence type="ECO:0000256" key="1">
    <source>
        <dbReference type="SAM" id="MobiDB-lite"/>
    </source>
</evidence>
<gene>
    <name evidence="2" type="ORF">PCOR1329_LOCUS58411</name>
</gene>
<feature type="region of interest" description="Disordered" evidence="1">
    <location>
        <begin position="30"/>
        <end position="50"/>
    </location>
</feature>
<feature type="region of interest" description="Disordered" evidence="1">
    <location>
        <begin position="326"/>
        <end position="360"/>
    </location>
</feature>
<feature type="non-terminal residue" evidence="2">
    <location>
        <position position="411"/>
    </location>
</feature>
<dbReference type="EMBL" id="CAUYUJ010017242">
    <property type="protein sequence ID" value="CAK0873114.1"/>
    <property type="molecule type" value="Genomic_DNA"/>
</dbReference>
<evidence type="ECO:0000313" key="3">
    <source>
        <dbReference type="Proteomes" id="UP001189429"/>
    </source>
</evidence>